<dbReference type="GO" id="GO:0009234">
    <property type="term" value="P:menaquinone biosynthetic process"/>
    <property type="evidence" value="ECO:0007669"/>
    <property type="project" value="UniProtKB-UniRule"/>
</dbReference>
<reference evidence="6" key="2">
    <citation type="journal article" date="2010" name="Stand. Genomic Sci.">
        <title>Complete genome sequence of Thermaerobacter marianensis type strain (7p75aT).</title>
        <authorList>
            <person name="Han C."/>
            <person name="Gu W."/>
            <person name="Zhang X."/>
            <person name="Lapidus A."/>
            <person name="Nolan M."/>
            <person name="Copeland A."/>
            <person name="Lucas S."/>
            <person name="Glavina Del Rio T."/>
            <person name="Tice H."/>
            <person name="Cheng J."/>
            <person name="Tapia R."/>
            <person name="Goodwin L."/>
            <person name="Pitluck S."/>
            <person name="Pagani I."/>
            <person name="Ivanova N."/>
            <person name="Mavromatis K."/>
            <person name="Mikhailova N."/>
            <person name="Pati A."/>
            <person name="Chen A."/>
            <person name="Palaniappan K."/>
            <person name="Land M."/>
            <person name="Hauser L."/>
            <person name="Chang Y."/>
            <person name="Jeffries C."/>
            <person name="Schneider S."/>
            <person name="Rohde M."/>
            <person name="Goker M."/>
            <person name="Pukall R."/>
            <person name="Woyke T."/>
            <person name="Bristow J."/>
            <person name="Eisen J."/>
            <person name="Markowitz V."/>
            <person name="Hugenholtz P."/>
            <person name="Kyrpides N."/>
            <person name="Klenk H."/>
            <person name="Detter J."/>
        </authorList>
    </citation>
    <scope>NUCLEOTIDE SEQUENCE [LARGE SCALE GENOMIC DNA]</scope>
    <source>
        <strain evidence="6">ATCC 700841 / DSM 12885 / JCM 10246 / 7p75a</strain>
    </source>
</reference>
<dbReference type="InterPro" id="IPR023576">
    <property type="entry name" value="UbiE/COQ5_MeTrFase_CS"/>
</dbReference>
<dbReference type="InterPro" id="IPR029063">
    <property type="entry name" value="SAM-dependent_MTases_sf"/>
</dbReference>
<dbReference type="InterPro" id="IPR004033">
    <property type="entry name" value="UbiE/COQ5_MeTrFase"/>
</dbReference>
<feature type="binding site" evidence="4">
    <location>
        <position position="85"/>
    </location>
    <ligand>
        <name>S-adenosyl-L-methionine</name>
        <dbReference type="ChEBI" id="CHEBI:59789"/>
    </ligand>
</feature>
<dbReference type="KEGG" id="tmr:Tmar_1264"/>
<dbReference type="GO" id="GO:0043770">
    <property type="term" value="F:demethylmenaquinone methyltransferase activity"/>
    <property type="evidence" value="ECO:0007669"/>
    <property type="project" value="UniProtKB-UniRule"/>
</dbReference>
<dbReference type="EC" id="2.1.1.163" evidence="4"/>
<dbReference type="PANTHER" id="PTHR43591:SF24">
    <property type="entry name" value="2-METHOXY-6-POLYPRENYL-1,4-BENZOQUINOL METHYLASE, MITOCHONDRIAL"/>
    <property type="match status" value="1"/>
</dbReference>
<keyword evidence="3 4" id="KW-0949">S-adenosyl-L-methionine</keyword>
<dbReference type="Proteomes" id="UP000008915">
    <property type="component" value="Chromosome"/>
</dbReference>
<dbReference type="SUPFAM" id="SSF53335">
    <property type="entry name" value="S-adenosyl-L-methionine-dependent methyltransferases"/>
    <property type="match status" value="1"/>
</dbReference>
<proteinExistence type="inferred from homology"/>
<comment type="pathway">
    <text evidence="4">Quinol/quinone metabolism; menaquinone biosynthesis; menaquinol from 1,4-dihydroxy-2-naphthoate: step 2/2.</text>
</comment>
<dbReference type="Pfam" id="PF01209">
    <property type="entry name" value="Ubie_methyltran"/>
    <property type="match status" value="1"/>
</dbReference>
<dbReference type="UniPathway" id="UPA00079">
    <property type="reaction ID" value="UER00169"/>
</dbReference>
<dbReference type="eggNOG" id="COG2226">
    <property type="taxonomic scope" value="Bacteria"/>
</dbReference>
<dbReference type="HOGENOM" id="CLU_037990_0_0_9"/>
<keyword evidence="5" id="KW-0830">Ubiquinone</keyword>
<name>E6SLS8_THEM7</name>
<dbReference type="HAMAP" id="MF_01813">
    <property type="entry name" value="MenG_UbiE_methyltr"/>
    <property type="match status" value="1"/>
</dbReference>
<keyword evidence="2 4" id="KW-0808">Transferase</keyword>
<sequence>MAAPEVGCPCSKEGTFMGARSPVPSRGADKASYIRELFDTIAPGYDRMNLLMTLGQWRYWQWRLARRLEELPLEGARALDVACGTGEITAMLARRVGSSGHVTGLDFSPGMLAVARRRLEGSGLSDRVDLVQGDALDLPFPPGQFDLVTMGFALRNVADLDRALQEMARVTRPGGRVLILELSHSPWAWVRGPFRWYFERVVPAMGRWAARRWRGPGPDPYAWLPLSVRGFPGAEELAARMAAAGLEDVRFWRMSAGIVCLHEGRRPQWA</sequence>
<comment type="caution">
    <text evidence="4">Lacks conserved residue(s) required for the propagation of feature annotation.</text>
</comment>
<evidence type="ECO:0000256" key="4">
    <source>
        <dbReference type="HAMAP-Rule" id="MF_01813"/>
    </source>
</evidence>
<comment type="function">
    <text evidence="4">Methyltransferase required for the conversion of demethylmenaquinol (DMKH2) to menaquinol (MKH2).</text>
</comment>
<organism evidence="5 6">
    <name type="scientific">Thermaerobacter marianensis (strain ATCC 700841 / DSM 12885 / JCM 10246 / 7p75a)</name>
    <dbReference type="NCBI Taxonomy" id="644966"/>
    <lineage>
        <taxon>Bacteria</taxon>
        <taxon>Bacillati</taxon>
        <taxon>Bacillota</taxon>
        <taxon>Clostridia</taxon>
        <taxon>Eubacteriales</taxon>
        <taxon>Clostridiales Family XVII. Incertae Sedis</taxon>
        <taxon>Thermaerobacter</taxon>
    </lineage>
</organism>
<dbReference type="AlphaFoldDB" id="E6SLS8"/>
<dbReference type="STRING" id="644966.Tmar_1264"/>
<evidence type="ECO:0000313" key="6">
    <source>
        <dbReference type="Proteomes" id="UP000008915"/>
    </source>
</evidence>
<keyword evidence="4" id="KW-0474">Menaquinone biosynthesis</keyword>
<dbReference type="Gene3D" id="3.40.50.150">
    <property type="entry name" value="Vaccinia Virus protein VP39"/>
    <property type="match status" value="1"/>
</dbReference>
<evidence type="ECO:0000256" key="3">
    <source>
        <dbReference type="ARBA" id="ARBA00022691"/>
    </source>
</evidence>
<dbReference type="PROSITE" id="PS01184">
    <property type="entry name" value="UBIE_2"/>
    <property type="match status" value="1"/>
</dbReference>
<feature type="binding site" evidence="4">
    <location>
        <position position="106"/>
    </location>
    <ligand>
        <name>S-adenosyl-L-methionine</name>
        <dbReference type="ChEBI" id="CHEBI:59789"/>
    </ligand>
</feature>
<dbReference type="CDD" id="cd02440">
    <property type="entry name" value="AdoMet_MTases"/>
    <property type="match status" value="1"/>
</dbReference>
<evidence type="ECO:0000256" key="1">
    <source>
        <dbReference type="ARBA" id="ARBA00022603"/>
    </source>
</evidence>
<keyword evidence="1 4" id="KW-0489">Methyltransferase</keyword>
<keyword evidence="6" id="KW-1185">Reference proteome</keyword>
<dbReference type="NCBIfam" id="TIGR01934">
    <property type="entry name" value="MenG_MenH_UbiE"/>
    <property type="match status" value="1"/>
</dbReference>
<comment type="similarity">
    <text evidence="4">Belongs to the class I-like SAM-binding methyltransferase superfamily. MenG/UbiE family.</text>
</comment>
<dbReference type="PANTHER" id="PTHR43591">
    <property type="entry name" value="METHYLTRANSFERASE"/>
    <property type="match status" value="1"/>
</dbReference>
<dbReference type="GO" id="GO:0032259">
    <property type="term" value="P:methylation"/>
    <property type="evidence" value="ECO:0007669"/>
    <property type="project" value="UniProtKB-KW"/>
</dbReference>
<protein>
    <recommendedName>
        <fullName evidence="4">Demethylmenaquinone methyltransferase</fullName>
        <ecNumber evidence="4">2.1.1.163</ecNumber>
    </recommendedName>
</protein>
<comment type="catalytic activity">
    <reaction evidence="4">
        <text>a 2-demethylmenaquinol + S-adenosyl-L-methionine = a menaquinol + S-adenosyl-L-homocysteine + H(+)</text>
        <dbReference type="Rhea" id="RHEA:42640"/>
        <dbReference type="Rhea" id="RHEA-COMP:9539"/>
        <dbReference type="Rhea" id="RHEA-COMP:9563"/>
        <dbReference type="ChEBI" id="CHEBI:15378"/>
        <dbReference type="ChEBI" id="CHEBI:18151"/>
        <dbReference type="ChEBI" id="CHEBI:55437"/>
        <dbReference type="ChEBI" id="CHEBI:57856"/>
        <dbReference type="ChEBI" id="CHEBI:59789"/>
        <dbReference type="EC" id="2.1.1.163"/>
    </reaction>
</comment>
<evidence type="ECO:0000256" key="2">
    <source>
        <dbReference type="ARBA" id="ARBA00022679"/>
    </source>
</evidence>
<reference evidence="5 6" key="1">
    <citation type="journal article" date="2010" name="Stand. Genomic Sci.">
        <title>Complete genome sequence of Thermaerobacter marianensis type strain (7p75a).</title>
        <authorList>
            <person name="Han C."/>
            <person name="Gu W."/>
            <person name="Zhang X."/>
            <person name="Lapidus A."/>
            <person name="Nolan M."/>
            <person name="Copeland A."/>
            <person name="Lucas S."/>
            <person name="Del Rio T.G."/>
            <person name="Tice H."/>
            <person name="Cheng J.F."/>
            <person name="Tapia R."/>
            <person name="Goodwin L."/>
            <person name="Pitluck S."/>
            <person name="Pagani I."/>
            <person name="Ivanova N."/>
            <person name="Mavromatis K."/>
            <person name="Mikhailova N."/>
            <person name="Pati A."/>
            <person name="Chen A."/>
            <person name="Palaniappan K."/>
            <person name="Land M."/>
            <person name="Hauser L."/>
            <person name="Chang Y.J."/>
            <person name="Jeffries C.D."/>
            <person name="Schneider S."/>
            <person name="Rohde M."/>
            <person name="Goker M."/>
            <person name="Pukall R."/>
            <person name="Woyke T."/>
            <person name="Bristow J."/>
            <person name="Eisen J.A."/>
            <person name="Markowitz V."/>
            <person name="Hugenholtz P."/>
            <person name="Kyrpides N.C."/>
            <person name="Klenk H.P."/>
            <person name="Detter J.C."/>
        </authorList>
    </citation>
    <scope>NUCLEOTIDE SEQUENCE [LARGE SCALE GENOMIC DNA]</scope>
    <source>
        <strain evidence="6">ATCC 700841 / DSM 12885 / JCM 10246 / 7p75a</strain>
    </source>
</reference>
<gene>
    <name evidence="4" type="primary">menG</name>
    <name evidence="5" type="ordered locus">Tmar_1264</name>
</gene>
<feature type="binding site" evidence="4">
    <location>
        <begin position="134"/>
        <end position="135"/>
    </location>
    <ligand>
        <name>S-adenosyl-L-methionine</name>
        <dbReference type="ChEBI" id="CHEBI:59789"/>
    </ligand>
</feature>
<evidence type="ECO:0000313" key="5">
    <source>
        <dbReference type="EMBL" id="ADU51377.1"/>
    </source>
</evidence>
<dbReference type="PROSITE" id="PS51608">
    <property type="entry name" value="SAM_MT_UBIE"/>
    <property type="match status" value="1"/>
</dbReference>
<accession>E6SLS8</accession>
<dbReference type="EMBL" id="CP002344">
    <property type="protein sequence ID" value="ADU51377.1"/>
    <property type="molecule type" value="Genomic_DNA"/>
</dbReference>